<sequence length="133" mass="14509">MTWTQSIFTRRLPYSQSTVLSGARSSLSVVVVVILQSLLHVSPARSCLAVLFIAARVVIPRPLLLVDAAALALPLAHSLIVDSLASPADSRSSGRGGRRQVQCQCRCLFPLLLRLGRRNRRGAGCISRRLRHT</sequence>
<proteinExistence type="predicted"/>
<dbReference type="AlphaFoldDB" id="A0AAN4ZCN9"/>
<protein>
    <submittedName>
        <fullName evidence="1">Uncharacterized protein</fullName>
    </submittedName>
</protein>
<dbReference type="Proteomes" id="UP001328107">
    <property type="component" value="Unassembled WGS sequence"/>
</dbReference>
<reference evidence="2" key="1">
    <citation type="submission" date="2022-10" db="EMBL/GenBank/DDBJ databases">
        <title>Genome assembly of Pristionchus species.</title>
        <authorList>
            <person name="Yoshida K."/>
            <person name="Sommer R.J."/>
        </authorList>
    </citation>
    <scope>NUCLEOTIDE SEQUENCE [LARGE SCALE GENOMIC DNA]</scope>
    <source>
        <strain evidence="2">RS5460</strain>
    </source>
</reference>
<dbReference type="EMBL" id="BTRK01000002">
    <property type="protein sequence ID" value="GMR36043.1"/>
    <property type="molecule type" value="Genomic_DNA"/>
</dbReference>
<feature type="non-terminal residue" evidence="1">
    <location>
        <position position="133"/>
    </location>
</feature>
<evidence type="ECO:0000313" key="2">
    <source>
        <dbReference type="Proteomes" id="UP001328107"/>
    </source>
</evidence>
<keyword evidence="2" id="KW-1185">Reference proteome</keyword>
<comment type="caution">
    <text evidence="1">The sequence shown here is derived from an EMBL/GenBank/DDBJ whole genome shotgun (WGS) entry which is preliminary data.</text>
</comment>
<gene>
    <name evidence="1" type="ORF">PMAYCL1PPCAC_06238</name>
</gene>
<evidence type="ECO:0000313" key="1">
    <source>
        <dbReference type="EMBL" id="GMR36043.1"/>
    </source>
</evidence>
<accession>A0AAN4ZCN9</accession>
<organism evidence="1 2">
    <name type="scientific">Pristionchus mayeri</name>
    <dbReference type="NCBI Taxonomy" id="1317129"/>
    <lineage>
        <taxon>Eukaryota</taxon>
        <taxon>Metazoa</taxon>
        <taxon>Ecdysozoa</taxon>
        <taxon>Nematoda</taxon>
        <taxon>Chromadorea</taxon>
        <taxon>Rhabditida</taxon>
        <taxon>Rhabditina</taxon>
        <taxon>Diplogasteromorpha</taxon>
        <taxon>Diplogasteroidea</taxon>
        <taxon>Neodiplogasteridae</taxon>
        <taxon>Pristionchus</taxon>
    </lineage>
</organism>
<name>A0AAN4ZCN9_9BILA</name>